<keyword evidence="3" id="KW-1185">Reference proteome</keyword>
<gene>
    <name evidence="2" type="ORF">RND71_022041</name>
</gene>
<dbReference type="Pfam" id="PF08387">
    <property type="entry name" value="FBD"/>
    <property type="match status" value="1"/>
</dbReference>
<dbReference type="AlphaFoldDB" id="A0AAE1V8S8"/>
<evidence type="ECO:0000259" key="1">
    <source>
        <dbReference type="SMART" id="SM00579"/>
    </source>
</evidence>
<organism evidence="2 3">
    <name type="scientific">Anisodus tanguticus</name>
    <dbReference type="NCBI Taxonomy" id="243964"/>
    <lineage>
        <taxon>Eukaryota</taxon>
        <taxon>Viridiplantae</taxon>
        <taxon>Streptophyta</taxon>
        <taxon>Embryophyta</taxon>
        <taxon>Tracheophyta</taxon>
        <taxon>Spermatophyta</taxon>
        <taxon>Magnoliopsida</taxon>
        <taxon>eudicotyledons</taxon>
        <taxon>Gunneridae</taxon>
        <taxon>Pentapetalae</taxon>
        <taxon>asterids</taxon>
        <taxon>lamiids</taxon>
        <taxon>Solanales</taxon>
        <taxon>Solanaceae</taxon>
        <taxon>Solanoideae</taxon>
        <taxon>Hyoscyameae</taxon>
        <taxon>Anisodus</taxon>
    </lineage>
</organism>
<protein>
    <recommendedName>
        <fullName evidence="1">FBD domain-containing protein</fullName>
    </recommendedName>
</protein>
<dbReference type="SMART" id="SM00579">
    <property type="entry name" value="FBD"/>
    <property type="match status" value="1"/>
</dbReference>
<evidence type="ECO:0000313" key="2">
    <source>
        <dbReference type="EMBL" id="KAK4359812.1"/>
    </source>
</evidence>
<sequence length="142" mass="16148">MLCLSISAWNIEVSSSWLLKYQEEFLLLLTILNGFTSPCLQDLEVEVSTDKSDDKIDEVSANFSDVTLNHVRTVKVKGIIDTKLEMELIKFVLAKSPVLVRMLIEPDLYSVNKEKGIKILAELSAFQRASRKAEIECQLERK</sequence>
<feature type="domain" description="FBD" evidence="1">
    <location>
        <begin position="65"/>
        <end position="138"/>
    </location>
</feature>
<proteinExistence type="predicted"/>
<dbReference type="InterPro" id="IPR006566">
    <property type="entry name" value="FBD"/>
</dbReference>
<evidence type="ECO:0000313" key="3">
    <source>
        <dbReference type="Proteomes" id="UP001291623"/>
    </source>
</evidence>
<dbReference type="EMBL" id="JAVYJV010000011">
    <property type="protein sequence ID" value="KAK4359812.1"/>
    <property type="molecule type" value="Genomic_DNA"/>
</dbReference>
<accession>A0AAE1V8S8</accession>
<reference evidence="2" key="1">
    <citation type="submission" date="2023-12" db="EMBL/GenBank/DDBJ databases">
        <title>Genome assembly of Anisodus tanguticus.</title>
        <authorList>
            <person name="Wang Y.-J."/>
        </authorList>
    </citation>
    <scope>NUCLEOTIDE SEQUENCE</scope>
    <source>
        <strain evidence="2">KB-2021</strain>
        <tissue evidence="2">Leaf</tissue>
    </source>
</reference>
<name>A0AAE1V8S8_9SOLA</name>
<comment type="caution">
    <text evidence="2">The sequence shown here is derived from an EMBL/GenBank/DDBJ whole genome shotgun (WGS) entry which is preliminary data.</text>
</comment>
<dbReference type="Proteomes" id="UP001291623">
    <property type="component" value="Unassembled WGS sequence"/>
</dbReference>